<dbReference type="InterPro" id="IPR003811">
    <property type="entry name" value="G3P_acylTferase_PlsY"/>
</dbReference>
<keyword evidence="6" id="KW-0443">Lipid metabolism</keyword>
<reference evidence="11 12" key="1">
    <citation type="submission" date="2016-11" db="EMBL/GenBank/DDBJ databases">
        <authorList>
            <person name="Jaros S."/>
            <person name="Januszkiewicz K."/>
            <person name="Wedrychowicz H."/>
        </authorList>
    </citation>
    <scope>NUCLEOTIDE SEQUENCE [LARGE SCALE GENOMIC DNA]</scope>
    <source>
        <strain evidence="11 12">DSM 44666</strain>
    </source>
</reference>
<dbReference type="GO" id="GO:0008654">
    <property type="term" value="P:phospholipid biosynthetic process"/>
    <property type="evidence" value="ECO:0007669"/>
    <property type="project" value="UniProtKB-KW"/>
</dbReference>
<keyword evidence="9" id="KW-1208">Phospholipid metabolism</keyword>
<dbReference type="AlphaFoldDB" id="A0A1M5AI14"/>
<keyword evidence="2" id="KW-0444">Lipid biosynthesis</keyword>
<gene>
    <name evidence="11" type="ORF">SAMN05444392_11413</name>
</gene>
<evidence type="ECO:0000313" key="12">
    <source>
        <dbReference type="Proteomes" id="UP000184476"/>
    </source>
</evidence>
<keyword evidence="1" id="KW-1003">Cell membrane</keyword>
<evidence type="ECO:0000256" key="8">
    <source>
        <dbReference type="ARBA" id="ARBA00023209"/>
    </source>
</evidence>
<evidence type="ECO:0000256" key="5">
    <source>
        <dbReference type="ARBA" id="ARBA00022989"/>
    </source>
</evidence>
<evidence type="ECO:0000313" key="11">
    <source>
        <dbReference type="EMBL" id="SHF29853.1"/>
    </source>
</evidence>
<name>A0A1M5AI14_9BACL</name>
<feature type="transmembrane region" description="Helical" evidence="10">
    <location>
        <begin position="55"/>
        <end position="73"/>
    </location>
</feature>
<accession>A0A1M5AI14</accession>
<keyword evidence="3 11" id="KW-0808">Transferase</keyword>
<dbReference type="EMBL" id="FQVL01000014">
    <property type="protein sequence ID" value="SHF29853.1"/>
    <property type="molecule type" value="Genomic_DNA"/>
</dbReference>
<sequence>MAIFISIVVAYLLGVLPFEYLWRYYFWPNPIWLWIINCAKGVAAVLFAWFYVGPIVAYFCAIVVVIGHMYPFYSNYSRSGLMVATGALIILSPIILIIAYAVFLLSLLVFRRPQLSLSLAVTAFFIFSIVMATSLTLWFLFFILGIFLCSRSLVKGWFPR</sequence>
<dbReference type="RefSeq" id="WP_073157111.1">
    <property type="nucleotide sequence ID" value="NZ_FQVL01000014.1"/>
</dbReference>
<keyword evidence="7 10" id="KW-0472">Membrane</keyword>
<evidence type="ECO:0000256" key="2">
    <source>
        <dbReference type="ARBA" id="ARBA00022516"/>
    </source>
</evidence>
<evidence type="ECO:0000256" key="1">
    <source>
        <dbReference type="ARBA" id="ARBA00022475"/>
    </source>
</evidence>
<keyword evidence="12" id="KW-1185">Reference proteome</keyword>
<keyword evidence="11" id="KW-0012">Acyltransferase</keyword>
<dbReference type="GO" id="GO:0005886">
    <property type="term" value="C:plasma membrane"/>
    <property type="evidence" value="ECO:0007669"/>
    <property type="project" value="InterPro"/>
</dbReference>
<keyword evidence="5 10" id="KW-1133">Transmembrane helix</keyword>
<dbReference type="STRING" id="112248.SAMN05444392_11413"/>
<feature type="transmembrane region" description="Helical" evidence="10">
    <location>
        <begin position="7"/>
        <end position="25"/>
    </location>
</feature>
<evidence type="ECO:0000256" key="3">
    <source>
        <dbReference type="ARBA" id="ARBA00022679"/>
    </source>
</evidence>
<proteinExistence type="predicted"/>
<evidence type="ECO:0000256" key="9">
    <source>
        <dbReference type="ARBA" id="ARBA00023264"/>
    </source>
</evidence>
<dbReference type="SMART" id="SM01207">
    <property type="entry name" value="G3P_acyltransf"/>
    <property type="match status" value="1"/>
</dbReference>
<dbReference type="Pfam" id="PF02660">
    <property type="entry name" value="G3P_acyltransf"/>
    <property type="match status" value="1"/>
</dbReference>
<feature type="transmembrane region" description="Helical" evidence="10">
    <location>
        <begin position="31"/>
        <end position="50"/>
    </location>
</feature>
<evidence type="ECO:0000256" key="7">
    <source>
        <dbReference type="ARBA" id="ARBA00023136"/>
    </source>
</evidence>
<dbReference type="Proteomes" id="UP000184476">
    <property type="component" value="Unassembled WGS sequence"/>
</dbReference>
<dbReference type="GO" id="GO:0043772">
    <property type="term" value="F:acyl-phosphate glycerol-3-phosphate acyltransferase activity"/>
    <property type="evidence" value="ECO:0007669"/>
    <property type="project" value="InterPro"/>
</dbReference>
<evidence type="ECO:0000256" key="4">
    <source>
        <dbReference type="ARBA" id="ARBA00022692"/>
    </source>
</evidence>
<evidence type="ECO:0000256" key="6">
    <source>
        <dbReference type="ARBA" id="ARBA00023098"/>
    </source>
</evidence>
<keyword evidence="4 10" id="KW-0812">Transmembrane</keyword>
<feature type="transmembrane region" description="Helical" evidence="10">
    <location>
        <begin position="117"/>
        <end position="148"/>
    </location>
</feature>
<keyword evidence="8" id="KW-0594">Phospholipid biosynthesis</keyword>
<organism evidence="11 12">
    <name type="scientific">Seinonella peptonophila</name>
    <dbReference type="NCBI Taxonomy" id="112248"/>
    <lineage>
        <taxon>Bacteria</taxon>
        <taxon>Bacillati</taxon>
        <taxon>Bacillota</taxon>
        <taxon>Bacilli</taxon>
        <taxon>Bacillales</taxon>
        <taxon>Thermoactinomycetaceae</taxon>
        <taxon>Seinonella</taxon>
    </lineage>
</organism>
<protein>
    <submittedName>
        <fullName evidence="11">Glycerol-3-phosphate acyltransferase</fullName>
    </submittedName>
</protein>
<evidence type="ECO:0000256" key="10">
    <source>
        <dbReference type="SAM" id="Phobius"/>
    </source>
</evidence>
<feature type="transmembrane region" description="Helical" evidence="10">
    <location>
        <begin position="85"/>
        <end position="110"/>
    </location>
</feature>